<keyword evidence="3" id="KW-0732">Signal</keyword>
<evidence type="ECO:0000313" key="6">
    <source>
        <dbReference type="Proteomes" id="UP001195483"/>
    </source>
</evidence>
<sequence length="261" mass="29664">MIAVQFTRLIVALCTFVVSSKARDSSHEFCNDVILKLLVRMETMETKMKEMECSMQAEIRILNNDLFKQKEETERLKGLITLVRAEKHNMDNFRIPKQNNDVEFDSKAMNNGGKKSKLEFHIRQASSEPVAFSVYITDYVRHLGINQAIEYDGVLTNEGNVYNAHTGIFTCPQDGLYLTFFVTTINNQSVWVQLMVDDVNVSDAVSYSLRDSQDDQGGNVAILRLRMGQSVWTSTHYHGDSILVANTEFQHMTFSGVRLSA</sequence>
<name>A0AAE0SAI5_9BIVA</name>
<reference evidence="5" key="1">
    <citation type="journal article" date="2021" name="Genome Biol. Evol.">
        <title>A High-Quality Reference Genome for a Parasitic Bivalve with Doubly Uniparental Inheritance (Bivalvia: Unionida).</title>
        <authorList>
            <person name="Smith C.H."/>
        </authorList>
    </citation>
    <scope>NUCLEOTIDE SEQUENCE</scope>
    <source>
        <strain evidence="5">CHS0354</strain>
    </source>
</reference>
<dbReference type="Gene3D" id="2.60.120.40">
    <property type="match status" value="1"/>
</dbReference>
<keyword evidence="2" id="KW-0964">Secreted</keyword>
<dbReference type="EMBL" id="JAEAOA010000745">
    <property type="protein sequence ID" value="KAK3588168.1"/>
    <property type="molecule type" value="Genomic_DNA"/>
</dbReference>
<dbReference type="InterPro" id="IPR050392">
    <property type="entry name" value="Collagen/C1q_domain"/>
</dbReference>
<evidence type="ECO:0000256" key="2">
    <source>
        <dbReference type="ARBA" id="ARBA00022525"/>
    </source>
</evidence>
<evidence type="ECO:0000313" key="5">
    <source>
        <dbReference type="EMBL" id="KAK3588168.1"/>
    </source>
</evidence>
<organism evidence="5 6">
    <name type="scientific">Potamilus streckersoni</name>
    <dbReference type="NCBI Taxonomy" id="2493646"/>
    <lineage>
        <taxon>Eukaryota</taxon>
        <taxon>Metazoa</taxon>
        <taxon>Spiralia</taxon>
        <taxon>Lophotrochozoa</taxon>
        <taxon>Mollusca</taxon>
        <taxon>Bivalvia</taxon>
        <taxon>Autobranchia</taxon>
        <taxon>Heteroconchia</taxon>
        <taxon>Palaeoheterodonta</taxon>
        <taxon>Unionida</taxon>
        <taxon>Unionoidea</taxon>
        <taxon>Unionidae</taxon>
        <taxon>Ambleminae</taxon>
        <taxon>Lampsilini</taxon>
        <taxon>Potamilus</taxon>
    </lineage>
</organism>
<accession>A0AAE0SAI5</accession>
<dbReference type="InterPro" id="IPR008983">
    <property type="entry name" value="Tumour_necrosis_fac-like_dom"/>
</dbReference>
<gene>
    <name evidence="5" type="ORF">CHS0354_012233</name>
</gene>
<dbReference type="AlphaFoldDB" id="A0AAE0SAI5"/>
<evidence type="ECO:0000259" key="4">
    <source>
        <dbReference type="PROSITE" id="PS50871"/>
    </source>
</evidence>
<dbReference type="PROSITE" id="PS50871">
    <property type="entry name" value="C1Q"/>
    <property type="match status" value="1"/>
</dbReference>
<dbReference type="Proteomes" id="UP001195483">
    <property type="component" value="Unassembled WGS sequence"/>
</dbReference>
<proteinExistence type="predicted"/>
<reference evidence="5" key="2">
    <citation type="journal article" date="2021" name="Genome Biol. Evol.">
        <title>Developing a high-quality reference genome for a parasitic bivalve with doubly uniparental inheritance (Bivalvia: Unionida).</title>
        <authorList>
            <person name="Smith C.H."/>
        </authorList>
    </citation>
    <scope>NUCLEOTIDE SEQUENCE</scope>
    <source>
        <strain evidence="5">CHS0354</strain>
        <tissue evidence="5">Mantle</tissue>
    </source>
</reference>
<keyword evidence="6" id="KW-1185">Reference proteome</keyword>
<dbReference type="PRINTS" id="PR00007">
    <property type="entry name" value="COMPLEMNTC1Q"/>
</dbReference>
<evidence type="ECO:0000256" key="3">
    <source>
        <dbReference type="SAM" id="SignalP"/>
    </source>
</evidence>
<comment type="caution">
    <text evidence="5">The sequence shown here is derived from an EMBL/GenBank/DDBJ whole genome shotgun (WGS) entry which is preliminary data.</text>
</comment>
<dbReference type="InterPro" id="IPR001073">
    <property type="entry name" value="C1q_dom"/>
</dbReference>
<dbReference type="Pfam" id="PF00386">
    <property type="entry name" value="C1q"/>
    <property type="match status" value="1"/>
</dbReference>
<dbReference type="SUPFAM" id="SSF49842">
    <property type="entry name" value="TNF-like"/>
    <property type="match status" value="1"/>
</dbReference>
<dbReference type="PANTHER" id="PTHR15427:SF33">
    <property type="entry name" value="COLLAGEN IV NC1 DOMAIN-CONTAINING PROTEIN"/>
    <property type="match status" value="1"/>
</dbReference>
<feature type="chain" id="PRO_5041911277" description="C1q domain-containing protein" evidence="3">
    <location>
        <begin position="23"/>
        <end position="261"/>
    </location>
</feature>
<dbReference type="GO" id="GO:0005581">
    <property type="term" value="C:collagen trimer"/>
    <property type="evidence" value="ECO:0007669"/>
    <property type="project" value="UniProtKB-KW"/>
</dbReference>
<feature type="signal peptide" evidence="3">
    <location>
        <begin position="1"/>
        <end position="22"/>
    </location>
</feature>
<dbReference type="SMART" id="SM00110">
    <property type="entry name" value="C1Q"/>
    <property type="match status" value="1"/>
</dbReference>
<comment type="subcellular location">
    <subcellularLocation>
        <location evidence="1">Secreted</location>
    </subcellularLocation>
</comment>
<dbReference type="PANTHER" id="PTHR15427">
    <property type="entry name" value="EMILIN ELASTIN MICROFIBRIL INTERFACE-LOCATED PROTEIN ELASTIN MICROFIBRIL INTERFACER"/>
    <property type="match status" value="1"/>
</dbReference>
<reference evidence="5" key="3">
    <citation type="submission" date="2023-05" db="EMBL/GenBank/DDBJ databases">
        <authorList>
            <person name="Smith C.H."/>
        </authorList>
    </citation>
    <scope>NUCLEOTIDE SEQUENCE</scope>
    <source>
        <strain evidence="5">CHS0354</strain>
        <tissue evidence="5">Mantle</tissue>
    </source>
</reference>
<protein>
    <recommendedName>
        <fullName evidence="4">C1q domain-containing protein</fullName>
    </recommendedName>
</protein>
<evidence type="ECO:0000256" key="1">
    <source>
        <dbReference type="ARBA" id="ARBA00004613"/>
    </source>
</evidence>
<feature type="domain" description="C1q" evidence="4">
    <location>
        <begin position="125"/>
        <end position="261"/>
    </location>
</feature>